<evidence type="ECO:0000313" key="3">
    <source>
        <dbReference type="Proteomes" id="UP001221686"/>
    </source>
</evidence>
<keyword evidence="1" id="KW-0472">Membrane</keyword>
<proteinExistence type="predicted"/>
<protein>
    <submittedName>
        <fullName evidence="2">Uncharacterized protein</fullName>
    </submittedName>
</protein>
<sequence>MTTLRRTFRVAASPEQLLPFVQFKIAGPDSRVARVRFDLVHARGFHLLRAAENVPALSEWVVGARVRLERTQGGTVVTVAHAGTLLRRNGHLSAARPLVMAVTSFMMTVATLWAGLTRSDDPGALLFCLMFLVLFVATSRPLVANYRRRDAHFAELADALQEVLAPLSDPELAPIALRIAAEFQARTGG</sequence>
<gene>
    <name evidence="2" type="ORF">POL25_30045</name>
</gene>
<evidence type="ECO:0000256" key="1">
    <source>
        <dbReference type="SAM" id="Phobius"/>
    </source>
</evidence>
<keyword evidence="1" id="KW-1133">Transmembrane helix</keyword>
<dbReference type="RefSeq" id="WP_272089687.1">
    <property type="nucleotide sequence ID" value="NZ_JAQNDL010000003.1"/>
</dbReference>
<keyword evidence="3" id="KW-1185">Reference proteome</keyword>
<dbReference type="Proteomes" id="UP001221686">
    <property type="component" value="Unassembled WGS sequence"/>
</dbReference>
<feature type="transmembrane region" description="Helical" evidence="1">
    <location>
        <begin position="122"/>
        <end position="143"/>
    </location>
</feature>
<feature type="transmembrane region" description="Helical" evidence="1">
    <location>
        <begin position="97"/>
        <end position="116"/>
    </location>
</feature>
<reference evidence="2 3" key="1">
    <citation type="submission" date="2022-11" db="EMBL/GenBank/DDBJ databases">
        <title>Minimal conservation of predation-associated metabolite biosynthetic gene clusters underscores biosynthetic potential of Myxococcota including descriptions for ten novel species: Archangium lansinium sp. nov., Myxococcus landrumus sp. nov., Nannocystis bai.</title>
        <authorList>
            <person name="Ahearne A."/>
            <person name="Stevens C."/>
            <person name="Dowd S."/>
        </authorList>
    </citation>
    <scope>NUCLEOTIDE SEQUENCE [LARGE SCALE GENOMIC DNA]</scope>
    <source>
        <strain evidence="2 3">BB15-2</strain>
    </source>
</reference>
<organism evidence="2 3">
    <name type="scientific">Nannocystis bainbridge</name>
    <dbReference type="NCBI Taxonomy" id="2995303"/>
    <lineage>
        <taxon>Bacteria</taxon>
        <taxon>Pseudomonadati</taxon>
        <taxon>Myxococcota</taxon>
        <taxon>Polyangia</taxon>
        <taxon>Nannocystales</taxon>
        <taxon>Nannocystaceae</taxon>
        <taxon>Nannocystis</taxon>
    </lineage>
</organism>
<keyword evidence="1" id="KW-0812">Transmembrane</keyword>
<dbReference type="EMBL" id="JAQNDL010000003">
    <property type="protein sequence ID" value="MDC0721186.1"/>
    <property type="molecule type" value="Genomic_DNA"/>
</dbReference>
<name>A0ABT5E8V5_9BACT</name>
<accession>A0ABT5E8V5</accession>
<evidence type="ECO:0000313" key="2">
    <source>
        <dbReference type="EMBL" id="MDC0721186.1"/>
    </source>
</evidence>
<comment type="caution">
    <text evidence="2">The sequence shown here is derived from an EMBL/GenBank/DDBJ whole genome shotgun (WGS) entry which is preliminary data.</text>
</comment>